<protein>
    <recommendedName>
        <fullName evidence="8">Homeobox domain-containing protein</fullName>
    </recommendedName>
</protein>
<dbReference type="SMART" id="SM00415">
    <property type="entry name" value="HSF"/>
    <property type="match status" value="1"/>
</dbReference>
<feature type="domain" description="Homeobox" evidence="8">
    <location>
        <begin position="511"/>
        <end position="574"/>
    </location>
</feature>
<keyword evidence="2 5" id="KW-0238">DNA-binding</keyword>
<keyword evidence="3 5" id="KW-0371">Homeobox</keyword>
<comment type="subcellular location">
    <subcellularLocation>
        <location evidence="1 5">Nucleus</location>
    </subcellularLocation>
</comment>
<dbReference type="Proteomes" id="UP001530400">
    <property type="component" value="Unassembled WGS sequence"/>
</dbReference>
<feature type="compositionally biased region" description="Polar residues" evidence="7">
    <location>
        <begin position="768"/>
        <end position="810"/>
    </location>
</feature>
<dbReference type="GO" id="GO:0005634">
    <property type="term" value="C:nucleus"/>
    <property type="evidence" value="ECO:0007669"/>
    <property type="project" value="UniProtKB-SubCell"/>
</dbReference>
<dbReference type="InterPro" id="IPR001356">
    <property type="entry name" value="HD"/>
</dbReference>
<evidence type="ECO:0000256" key="2">
    <source>
        <dbReference type="ARBA" id="ARBA00023125"/>
    </source>
</evidence>
<feature type="compositionally biased region" description="Polar residues" evidence="7">
    <location>
        <begin position="175"/>
        <end position="189"/>
    </location>
</feature>
<dbReference type="SUPFAM" id="SSF46785">
    <property type="entry name" value="Winged helix' DNA-binding domain"/>
    <property type="match status" value="1"/>
</dbReference>
<dbReference type="CDD" id="cd00086">
    <property type="entry name" value="homeodomain"/>
    <property type="match status" value="1"/>
</dbReference>
<evidence type="ECO:0000313" key="10">
    <source>
        <dbReference type="Proteomes" id="UP001530400"/>
    </source>
</evidence>
<accession>A0ABD3NJI6</accession>
<organism evidence="9 10">
    <name type="scientific">Cyclotella atomus</name>
    <dbReference type="NCBI Taxonomy" id="382360"/>
    <lineage>
        <taxon>Eukaryota</taxon>
        <taxon>Sar</taxon>
        <taxon>Stramenopiles</taxon>
        <taxon>Ochrophyta</taxon>
        <taxon>Bacillariophyta</taxon>
        <taxon>Coscinodiscophyceae</taxon>
        <taxon>Thalassiosirophycidae</taxon>
        <taxon>Stephanodiscales</taxon>
        <taxon>Stephanodiscaceae</taxon>
        <taxon>Cyclotella</taxon>
    </lineage>
</organism>
<dbReference type="InterPro" id="IPR036388">
    <property type="entry name" value="WH-like_DNA-bd_sf"/>
</dbReference>
<feature type="DNA-binding region" description="Homeobox" evidence="5">
    <location>
        <begin position="513"/>
        <end position="575"/>
    </location>
</feature>
<evidence type="ECO:0000256" key="7">
    <source>
        <dbReference type="SAM" id="MobiDB-lite"/>
    </source>
</evidence>
<evidence type="ECO:0000256" key="6">
    <source>
        <dbReference type="RuleBase" id="RU004020"/>
    </source>
</evidence>
<dbReference type="Pfam" id="PF05920">
    <property type="entry name" value="Homeobox_KN"/>
    <property type="match status" value="1"/>
</dbReference>
<dbReference type="AlphaFoldDB" id="A0ABD3NJI6"/>
<proteinExistence type="inferred from homology"/>
<dbReference type="SUPFAM" id="SSF46689">
    <property type="entry name" value="Homeodomain-like"/>
    <property type="match status" value="1"/>
</dbReference>
<dbReference type="InterPro" id="IPR008422">
    <property type="entry name" value="KN_HD"/>
</dbReference>
<dbReference type="SMART" id="SM00389">
    <property type="entry name" value="HOX"/>
    <property type="match status" value="1"/>
</dbReference>
<feature type="region of interest" description="Disordered" evidence="7">
    <location>
        <begin position="768"/>
        <end position="826"/>
    </location>
</feature>
<gene>
    <name evidence="9" type="ORF">ACHAWO_003717</name>
</gene>
<dbReference type="Gene3D" id="1.10.10.60">
    <property type="entry name" value="Homeodomain-like"/>
    <property type="match status" value="1"/>
</dbReference>
<evidence type="ECO:0000259" key="8">
    <source>
        <dbReference type="PROSITE" id="PS50071"/>
    </source>
</evidence>
<evidence type="ECO:0000256" key="5">
    <source>
        <dbReference type="PROSITE-ProRule" id="PRU00108"/>
    </source>
</evidence>
<feature type="region of interest" description="Disordered" evidence="7">
    <location>
        <begin position="375"/>
        <end position="485"/>
    </location>
</feature>
<dbReference type="InterPro" id="IPR036390">
    <property type="entry name" value="WH_DNA-bd_sf"/>
</dbReference>
<evidence type="ECO:0000256" key="3">
    <source>
        <dbReference type="ARBA" id="ARBA00023155"/>
    </source>
</evidence>
<keyword evidence="10" id="KW-1185">Reference proteome</keyword>
<comment type="similarity">
    <text evidence="6">Belongs to the HSF family.</text>
</comment>
<dbReference type="PROSITE" id="PS50071">
    <property type="entry name" value="HOMEOBOX_2"/>
    <property type="match status" value="1"/>
</dbReference>
<dbReference type="Pfam" id="PF00447">
    <property type="entry name" value="HSF_DNA-bind"/>
    <property type="match status" value="1"/>
</dbReference>
<evidence type="ECO:0000256" key="1">
    <source>
        <dbReference type="ARBA" id="ARBA00004123"/>
    </source>
</evidence>
<dbReference type="Gene3D" id="1.10.10.10">
    <property type="entry name" value="Winged helix-like DNA-binding domain superfamily/Winged helix DNA-binding domain"/>
    <property type="match status" value="1"/>
</dbReference>
<dbReference type="PANTHER" id="PTHR10015">
    <property type="entry name" value="HEAT SHOCK TRANSCRIPTION FACTOR"/>
    <property type="match status" value="1"/>
</dbReference>
<keyword evidence="4 5" id="KW-0539">Nucleus</keyword>
<dbReference type="EMBL" id="JALLPJ020001119">
    <property type="protein sequence ID" value="KAL3776071.1"/>
    <property type="molecule type" value="Genomic_DNA"/>
</dbReference>
<feature type="region of interest" description="Disordered" evidence="7">
    <location>
        <begin position="174"/>
        <end position="217"/>
    </location>
</feature>
<comment type="caution">
    <text evidence="9">The sequence shown here is derived from an EMBL/GenBank/DDBJ whole genome shotgun (WGS) entry which is preliminary data.</text>
</comment>
<name>A0ABD3NJI6_9STRA</name>
<dbReference type="GO" id="GO:0003677">
    <property type="term" value="F:DNA binding"/>
    <property type="evidence" value="ECO:0007669"/>
    <property type="project" value="UniProtKB-UniRule"/>
</dbReference>
<dbReference type="PANTHER" id="PTHR10015:SF206">
    <property type="entry name" value="HSF-TYPE DNA-BINDING DOMAIN-CONTAINING PROTEIN"/>
    <property type="match status" value="1"/>
</dbReference>
<sequence length="897" mass="100527">MSKQADPSNDVECTTGAAAPKKIGDVGYEFLREFEDAWFIGEVVQIREAVDSDKEEEFRRNRRCAYEDRDFEEDLSLHDLKRQLAKFEKLSRSSSVNEAENPVAEIKLGDVGYTFEKEFSVGWFHGEVVEILEEVKGKSSRKEYRKDRRCFYEDDGYIEDLSLHELRQLAKIEMQKQQSFKSPTDTDTNSFEKKRKRKSPDEDIEHNGCASLPGPTLSFKEKTSQLEELMEPETSNDHGDTSVSEIDSKILVEELLKLKTSNHGDTSVSEIDSEVLVEEPLKMKTSNHSDASVSEIDSEIIVDELLKLKTSNHGEISVPEIDSEILVEEPLKLKTSNHGHTSVSEIDSEILVHADAKKMNMSLESIRKAKQIGYTPPTNITTKAYNVGKGKHESLSSNVDDEAAAYGRDSPDQVSDDFFAYQDRPSSSDPRSGRAQPPGPSLQDPRPYSHPILSQNHEVVANTRVSADPNEVKRPKPTALTSTTATQSEFNVLIEETNEEVIEQPTAIEMQKEAQPDSSITPQQFIPLQVWFKQNSAHPFPTEEEKKRLAEATGLHPHLVDGWFKAAIRVRRKELETVIHAIRSGVEMNIIDCKTKQRPFPYRLRSMIDSFSLSAAIDGSVAPLEWLPGGRSFVIADPGLLALALPKFFDSIKLRSFMRQLNLWGFQRDHSAGMGHKHWFHPHFLLDGPSLMALIERTPIKGCVDQEIGPQTFTEEKIHPTIDSTNKAIVKATNDCVKRVSVSKDRTSNAHSCLEEQRKMSNLSLQQYHSHNKANAESASPASMHHSSLLYQPSSLDDNSMASHQNSYQSRACAAKSVERASDHPWNAQKQRAIIDPDGVKNTMSNVDMNTSPPAQHSLIVPPSDRPINSAITQNVPSKLYALVEVASIHKSCPDAD</sequence>
<evidence type="ECO:0000313" key="9">
    <source>
        <dbReference type="EMBL" id="KAL3776071.1"/>
    </source>
</evidence>
<dbReference type="InterPro" id="IPR000232">
    <property type="entry name" value="HSF_DNA-bd"/>
</dbReference>
<dbReference type="InterPro" id="IPR009057">
    <property type="entry name" value="Homeodomain-like_sf"/>
</dbReference>
<reference evidence="9 10" key="1">
    <citation type="submission" date="2024-10" db="EMBL/GenBank/DDBJ databases">
        <title>Updated reference genomes for cyclostephanoid diatoms.</title>
        <authorList>
            <person name="Roberts W.R."/>
            <person name="Alverson A.J."/>
        </authorList>
    </citation>
    <scope>NUCLEOTIDE SEQUENCE [LARGE SCALE GENOMIC DNA]</scope>
    <source>
        <strain evidence="9 10">AJA010-31</strain>
    </source>
</reference>
<evidence type="ECO:0000256" key="4">
    <source>
        <dbReference type="ARBA" id="ARBA00023242"/>
    </source>
</evidence>